<gene>
    <name evidence="2" type="ORF">F5147DRAFT_656203</name>
</gene>
<dbReference type="AlphaFoldDB" id="A0A9P7EY91"/>
<feature type="transmembrane region" description="Helical" evidence="1">
    <location>
        <begin position="53"/>
        <end position="74"/>
    </location>
</feature>
<reference evidence="2" key="1">
    <citation type="journal article" date="2020" name="New Phytol.">
        <title>Comparative genomics reveals dynamic genome evolution in host specialist ectomycorrhizal fungi.</title>
        <authorList>
            <person name="Lofgren L.A."/>
            <person name="Nguyen N.H."/>
            <person name="Vilgalys R."/>
            <person name="Ruytinx J."/>
            <person name="Liao H.L."/>
            <person name="Branco S."/>
            <person name="Kuo A."/>
            <person name="LaButti K."/>
            <person name="Lipzen A."/>
            <person name="Andreopoulos W."/>
            <person name="Pangilinan J."/>
            <person name="Riley R."/>
            <person name="Hundley H."/>
            <person name="Na H."/>
            <person name="Barry K."/>
            <person name="Grigoriev I.V."/>
            <person name="Stajich J.E."/>
            <person name="Kennedy P.G."/>
        </authorList>
    </citation>
    <scope>NUCLEOTIDE SEQUENCE</scope>
    <source>
        <strain evidence="2">FC423</strain>
    </source>
</reference>
<dbReference type="EMBL" id="JABBWM010000063">
    <property type="protein sequence ID" value="KAG2097961.1"/>
    <property type="molecule type" value="Genomic_DNA"/>
</dbReference>
<keyword evidence="3" id="KW-1185">Reference proteome</keyword>
<keyword evidence="1" id="KW-1133">Transmembrane helix</keyword>
<keyword evidence="1" id="KW-0812">Transmembrane</keyword>
<evidence type="ECO:0000313" key="2">
    <source>
        <dbReference type="EMBL" id="KAG2097961.1"/>
    </source>
</evidence>
<evidence type="ECO:0000256" key="1">
    <source>
        <dbReference type="SAM" id="Phobius"/>
    </source>
</evidence>
<organism evidence="2 3">
    <name type="scientific">Suillus discolor</name>
    <dbReference type="NCBI Taxonomy" id="1912936"/>
    <lineage>
        <taxon>Eukaryota</taxon>
        <taxon>Fungi</taxon>
        <taxon>Dikarya</taxon>
        <taxon>Basidiomycota</taxon>
        <taxon>Agaricomycotina</taxon>
        <taxon>Agaricomycetes</taxon>
        <taxon>Agaricomycetidae</taxon>
        <taxon>Boletales</taxon>
        <taxon>Suillineae</taxon>
        <taxon>Suillaceae</taxon>
        <taxon>Suillus</taxon>
    </lineage>
</organism>
<protein>
    <submittedName>
        <fullName evidence="2">Uncharacterized protein</fullName>
    </submittedName>
</protein>
<proteinExistence type="predicted"/>
<feature type="transmembrane region" description="Helical" evidence="1">
    <location>
        <begin position="101"/>
        <end position="123"/>
    </location>
</feature>
<comment type="caution">
    <text evidence="2">The sequence shown here is derived from an EMBL/GenBank/DDBJ whole genome shotgun (WGS) entry which is preliminary data.</text>
</comment>
<dbReference type="Proteomes" id="UP000823399">
    <property type="component" value="Unassembled WGS sequence"/>
</dbReference>
<name>A0A9P7EY91_9AGAM</name>
<evidence type="ECO:0000313" key="3">
    <source>
        <dbReference type="Proteomes" id="UP000823399"/>
    </source>
</evidence>
<accession>A0A9P7EY91</accession>
<keyword evidence="1" id="KW-0472">Membrane</keyword>
<dbReference type="GeneID" id="64696337"/>
<dbReference type="RefSeq" id="XP_041288719.1">
    <property type="nucleotide sequence ID" value="XM_041434078.1"/>
</dbReference>
<sequence>MVRALPVVMSKDPRKLPVPARFNTALFMKKELYTMASHEGVVDEPEQFYLNNYIAMISYAILCNWGHVALYSFWTSWPDRYRNQRNSQEGSSQTYWRISRIWLILLVLVFIWVTCSGINVILITGSMKNYIEFWYNLASQAFEALASSISSACSL</sequence>